<feature type="transmembrane region" description="Helical" evidence="1">
    <location>
        <begin position="890"/>
        <end position="912"/>
    </location>
</feature>
<keyword evidence="1" id="KW-0812">Transmembrane</keyword>
<dbReference type="Gene3D" id="3.30.70.1430">
    <property type="entry name" value="Multidrug efflux transporter AcrB pore domain"/>
    <property type="match status" value="2"/>
</dbReference>
<name>A0ABQ5QHB7_9BACT</name>
<dbReference type="Gene3D" id="3.30.2090.10">
    <property type="entry name" value="Multidrug efflux transporter AcrB TolC docking domain, DN and DC subdomains"/>
    <property type="match status" value="2"/>
</dbReference>
<proteinExistence type="predicted"/>
<evidence type="ECO:0000256" key="1">
    <source>
        <dbReference type="SAM" id="Phobius"/>
    </source>
</evidence>
<dbReference type="Gene3D" id="3.30.70.1440">
    <property type="entry name" value="Multidrug efflux transporter AcrB pore domain"/>
    <property type="match status" value="1"/>
</dbReference>
<organism evidence="2 3">
    <name type="scientific">Geothrix limicola</name>
    <dbReference type="NCBI Taxonomy" id="2927978"/>
    <lineage>
        <taxon>Bacteria</taxon>
        <taxon>Pseudomonadati</taxon>
        <taxon>Acidobacteriota</taxon>
        <taxon>Holophagae</taxon>
        <taxon>Holophagales</taxon>
        <taxon>Holophagaceae</taxon>
        <taxon>Geothrix</taxon>
    </lineage>
</organism>
<dbReference type="PRINTS" id="PR00702">
    <property type="entry name" value="ACRIFLAVINRP"/>
</dbReference>
<dbReference type="RefSeq" id="WP_285574504.1">
    <property type="nucleotide sequence ID" value="NZ_BSDE01000003.1"/>
</dbReference>
<feature type="transmembrane region" description="Helical" evidence="1">
    <location>
        <begin position="918"/>
        <end position="939"/>
    </location>
</feature>
<dbReference type="InterPro" id="IPR001036">
    <property type="entry name" value="Acrflvin-R"/>
</dbReference>
<feature type="transmembrane region" description="Helical" evidence="1">
    <location>
        <begin position="364"/>
        <end position="385"/>
    </location>
</feature>
<dbReference type="PANTHER" id="PTHR32063:SF18">
    <property type="entry name" value="CATION EFFLUX SYSTEM PROTEIN"/>
    <property type="match status" value="1"/>
</dbReference>
<keyword evidence="1" id="KW-0472">Membrane</keyword>
<keyword evidence="3" id="KW-1185">Reference proteome</keyword>
<dbReference type="SUPFAM" id="SSF82866">
    <property type="entry name" value="Multidrug efflux transporter AcrB transmembrane domain"/>
    <property type="match status" value="2"/>
</dbReference>
<sequence length="1026" mass="112047">MSEGRFNLSALAVRERSITLFLICLISLAGLVSFFKLGRAEDPAFTVKVMTIVTAWPGATAQEMQDQVAEKIEKRMQELRWYDRTETYTRPGLAFTTLTLLESTPPSEVKEEFYQARKKAGDEVANLPQGVIGPMINDEYSDVTFALFALKAKGETQRILVRDAETVRQRLLHVPGVKKVNIIGEQSERIYVEFSHERLTTLGISPMDVFAALNGQNALTPAGSVETKGPQVFIRLDGAFDKLQKISDTPIVAQGRTLKLSDIATVKRGYEDPSSFIIRNGRDPALLLGIVMRDGWNGLDLGKSLDQEVGKINNELPLGMGLTKVTDQAVNISSSVNEFMVKFFAALLVVLLVCFVSMGWRVGVVVAAAVPLTLAAVFMVMAATGKNFDRITLGSLILALGLLVDDAIIAVEMMVVKMEEGYSRVAASAYAWSLTAAPMLSGTLVTAVGFMPNGFARSTAGEYTSNMFWIVGIALIVSWIVAVVFTPYLGVKLLPEIKKSHRGHAALEVALYDTPRYNRFRQLLGHVIARKWLVAGSVVGLFIVSLLLMGAVKKQFFPISDRPEVLVEVQMPYGTSITQTSAAAAKVEDWLAKQKEARIVTAYIGQGAPRFYLAMGPEMPDPSFAKIVIRTDGQDERDALKLRLREAIAGGLASEARVRVTQLVFGPYSPFPVAYRVMGPDPEKLRSIANQVQQVMEASPMMRTVNSDWGTMTPTLHFTLQQDRLQAVGLTSSAVAIQLQFLLSGVPVTTAREDIRTVQVVARTAGNTRLDPARIGDFTLVGSSGQRIPLSQVGKVEVRMEEPIMRRRDRMPTITVRGDIADSLQPPDVSGAILQQLQPIMAKLPSEYRIEQAGSIEESGKANKAMLPLFPIMLAMTLLIIILQVRSISAMVIVFLTSPLGLIGVVPTLILFQKPFGINALVGLIALSGILMRNTLILIGQISHNEQAGLDPFTAVVEATVQRARPVVLTALAAILAFIPLTHSVFWGTLAYTLIGGTLAGTILTLVFLPAMYAIWYKIKPVHVHS</sequence>
<feature type="transmembrane region" description="Helical" evidence="1">
    <location>
        <begin position="532"/>
        <end position="552"/>
    </location>
</feature>
<dbReference type="PANTHER" id="PTHR32063">
    <property type="match status" value="1"/>
</dbReference>
<dbReference type="Gene3D" id="1.20.1640.10">
    <property type="entry name" value="Multidrug efflux transporter AcrB transmembrane domain"/>
    <property type="match status" value="2"/>
</dbReference>
<dbReference type="SUPFAM" id="SSF82714">
    <property type="entry name" value="Multidrug efflux transporter AcrB TolC docking domain, DN and DC subdomains"/>
    <property type="match status" value="2"/>
</dbReference>
<comment type="caution">
    <text evidence="2">The sequence shown here is derived from an EMBL/GenBank/DDBJ whole genome shotgun (WGS) entry which is preliminary data.</text>
</comment>
<feature type="transmembrane region" description="Helical" evidence="1">
    <location>
        <begin position="865"/>
        <end position="883"/>
    </location>
</feature>
<dbReference type="SUPFAM" id="SSF82693">
    <property type="entry name" value="Multidrug efflux transporter AcrB pore domain, PN1, PN2, PC1 and PC2 subdomains"/>
    <property type="match status" value="3"/>
</dbReference>
<reference evidence="2 3" key="1">
    <citation type="journal article" date="2023" name="Antonie Van Leeuwenhoek">
        <title>Mesoterricola silvestris gen. nov., sp. nov., Mesoterricola sediminis sp. nov., Geothrix oryzae sp. nov., Geothrix edaphica sp. nov., Geothrix rubra sp. nov., and Geothrix limicola sp. nov., six novel members of Acidobacteriota isolated from soils.</title>
        <authorList>
            <person name="Itoh H."/>
            <person name="Sugisawa Y."/>
            <person name="Mise K."/>
            <person name="Xu Z."/>
            <person name="Kuniyasu M."/>
            <person name="Ushijima N."/>
            <person name="Kawano K."/>
            <person name="Kobayashi E."/>
            <person name="Shiratori Y."/>
            <person name="Masuda Y."/>
            <person name="Senoo K."/>
        </authorList>
    </citation>
    <scope>NUCLEOTIDE SEQUENCE [LARGE SCALE GENOMIC DNA]</scope>
    <source>
        <strain evidence="2 3">Red804</strain>
    </source>
</reference>
<feature type="transmembrane region" description="Helical" evidence="1">
    <location>
        <begin position="339"/>
        <end position="357"/>
    </location>
</feature>
<evidence type="ECO:0000313" key="3">
    <source>
        <dbReference type="Proteomes" id="UP001165069"/>
    </source>
</evidence>
<dbReference type="InterPro" id="IPR027463">
    <property type="entry name" value="AcrB_DN_DC_subdom"/>
</dbReference>
<evidence type="ECO:0000313" key="2">
    <source>
        <dbReference type="EMBL" id="GLH73439.1"/>
    </source>
</evidence>
<dbReference type="Gene3D" id="3.30.70.1320">
    <property type="entry name" value="Multidrug efflux transporter AcrB pore domain like"/>
    <property type="match status" value="1"/>
</dbReference>
<dbReference type="Pfam" id="PF00873">
    <property type="entry name" value="ACR_tran"/>
    <property type="match status" value="1"/>
</dbReference>
<feature type="transmembrane region" description="Helical" evidence="1">
    <location>
        <begin position="427"/>
        <end position="448"/>
    </location>
</feature>
<keyword evidence="1" id="KW-1133">Transmembrane helix</keyword>
<feature type="transmembrane region" description="Helical" evidence="1">
    <location>
        <begin position="992"/>
        <end position="1016"/>
    </location>
</feature>
<protein>
    <submittedName>
        <fullName evidence="2">Multidrug transporter</fullName>
    </submittedName>
</protein>
<feature type="transmembrane region" description="Helical" evidence="1">
    <location>
        <begin position="468"/>
        <end position="491"/>
    </location>
</feature>
<feature type="transmembrane region" description="Helical" evidence="1">
    <location>
        <begin position="967"/>
        <end position="986"/>
    </location>
</feature>
<dbReference type="Proteomes" id="UP001165069">
    <property type="component" value="Unassembled WGS sequence"/>
</dbReference>
<feature type="transmembrane region" description="Helical" evidence="1">
    <location>
        <begin position="391"/>
        <end position="415"/>
    </location>
</feature>
<gene>
    <name evidence="2" type="ORF">GETHLI_19410</name>
</gene>
<dbReference type="EMBL" id="BSDE01000003">
    <property type="protein sequence ID" value="GLH73439.1"/>
    <property type="molecule type" value="Genomic_DNA"/>
</dbReference>
<accession>A0ABQ5QHB7</accession>